<proteinExistence type="predicted"/>
<dbReference type="EMBL" id="ML210153">
    <property type="protein sequence ID" value="TFK28747.1"/>
    <property type="molecule type" value="Genomic_DNA"/>
</dbReference>
<accession>A0A5C3L7I5</accession>
<evidence type="ECO:0000313" key="1">
    <source>
        <dbReference type="EMBL" id="TFK28747.1"/>
    </source>
</evidence>
<feature type="non-terminal residue" evidence="1">
    <location>
        <position position="115"/>
    </location>
</feature>
<organism evidence="1 2">
    <name type="scientific">Coprinopsis marcescibilis</name>
    <name type="common">Agaric fungus</name>
    <name type="synonym">Psathyrella marcescibilis</name>
    <dbReference type="NCBI Taxonomy" id="230819"/>
    <lineage>
        <taxon>Eukaryota</taxon>
        <taxon>Fungi</taxon>
        <taxon>Dikarya</taxon>
        <taxon>Basidiomycota</taxon>
        <taxon>Agaricomycotina</taxon>
        <taxon>Agaricomycetes</taxon>
        <taxon>Agaricomycetidae</taxon>
        <taxon>Agaricales</taxon>
        <taxon>Agaricineae</taxon>
        <taxon>Psathyrellaceae</taxon>
        <taxon>Coprinopsis</taxon>
    </lineage>
</organism>
<reference evidence="1 2" key="1">
    <citation type="journal article" date="2019" name="Nat. Ecol. Evol.">
        <title>Megaphylogeny resolves global patterns of mushroom evolution.</title>
        <authorList>
            <person name="Varga T."/>
            <person name="Krizsan K."/>
            <person name="Foldi C."/>
            <person name="Dima B."/>
            <person name="Sanchez-Garcia M."/>
            <person name="Sanchez-Ramirez S."/>
            <person name="Szollosi G.J."/>
            <person name="Szarkandi J.G."/>
            <person name="Papp V."/>
            <person name="Albert L."/>
            <person name="Andreopoulos W."/>
            <person name="Angelini C."/>
            <person name="Antonin V."/>
            <person name="Barry K.W."/>
            <person name="Bougher N.L."/>
            <person name="Buchanan P."/>
            <person name="Buyck B."/>
            <person name="Bense V."/>
            <person name="Catcheside P."/>
            <person name="Chovatia M."/>
            <person name="Cooper J."/>
            <person name="Damon W."/>
            <person name="Desjardin D."/>
            <person name="Finy P."/>
            <person name="Geml J."/>
            <person name="Haridas S."/>
            <person name="Hughes K."/>
            <person name="Justo A."/>
            <person name="Karasinski D."/>
            <person name="Kautmanova I."/>
            <person name="Kiss B."/>
            <person name="Kocsube S."/>
            <person name="Kotiranta H."/>
            <person name="LaButti K.M."/>
            <person name="Lechner B.E."/>
            <person name="Liimatainen K."/>
            <person name="Lipzen A."/>
            <person name="Lukacs Z."/>
            <person name="Mihaltcheva S."/>
            <person name="Morgado L.N."/>
            <person name="Niskanen T."/>
            <person name="Noordeloos M.E."/>
            <person name="Ohm R.A."/>
            <person name="Ortiz-Santana B."/>
            <person name="Ovrebo C."/>
            <person name="Racz N."/>
            <person name="Riley R."/>
            <person name="Savchenko A."/>
            <person name="Shiryaev A."/>
            <person name="Soop K."/>
            <person name="Spirin V."/>
            <person name="Szebenyi C."/>
            <person name="Tomsovsky M."/>
            <person name="Tulloss R.E."/>
            <person name="Uehling J."/>
            <person name="Grigoriev I.V."/>
            <person name="Vagvolgyi C."/>
            <person name="Papp T."/>
            <person name="Martin F.M."/>
            <person name="Miettinen O."/>
            <person name="Hibbett D.S."/>
            <person name="Nagy L.G."/>
        </authorList>
    </citation>
    <scope>NUCLEOTIDE SEQUENCE [LARGE SCALE GENOMIC DNA]</scope>
    <source>
        <strain evidence="1 2">CBS 121175</strain>
    </source>
</reference>
<gene>
    <name evidence="1" type="ORF">FA15DRAFT_574575</name>
</gene>
<sequence length="115" mass="13302">KAGAFGNLTLLPNYRLPPLYYLKKDRIWQYVNDTTVFPLNVLNVTASAAENRHPPFQLTLGRKIEGVEGGLWRWSGSMLYYDFPGKTETQGLFFMCENNRINGVFMYCQQCVHLF</sequence>
<protein>
    <submittedName>
        <fullName evidence="1">Uncharacterized protein</fullName>
    </submittedName>
</protein>
<feature type="non-terminal residue" evidence="1">
    <location>
        <position position="1"/>
    </location>
</feature>
<dbReference type="OrthoDB" id="3229881at2759"/>
<keyword evidence="2" id="KW-1185">Reference proteome</keyword>
<name>A0A5C3L7I5_COPMA</name>
<evidence type="ECO:0000313" key="2">
    <source>
        <dbReference type="Proteomes" id="UP000307440"/>
    </source>
</evidence>
<dbReference type="AlphaFoldDB" id="A0A5C3L7I5"/>
<dbReference type="Proteomes" id="UP000307440">
    <property type="component" value="Unassembled WGS sequence"/>
</dbReference>